<feature type="chain" id="PRO_5020454723" description="ZP domain-containing protein" evidence="3">
    <location>
        <begin position="35"/>
        <end position="125"/>
    </location>
</feature>
<feature type="domain" description="ZP" evidence="4">
    <location>
        <begin position="48"/>
        <end position="125"/>
    </location>
</feature>
<proteinExistence type="predicted"/>
<accession>A0A4U5PC56</accession>
<name>A0A4U5PC56_STECR</name>
<sequence length="125" mass="13795">MRTASARSVVQLVSSATWFCNLVLLSISTLQVESIAIDNEVIGLPLIQCTDQGVNFNVRTRLPFRGNIYIKGQFGVPTCRQEFYRNDAPGASFGVRIGDCGMRRGRQVLDLYAKPALLSNVEISL</sequence>
<evidence type="ECO:0000256" key="3">
    <source>
        <dbReference type="SAM" id="SignalP"/>
    </source>
</evidence>
<evidence type="ECO:0000313" key="6">
    <source>
        <dbReference type="Proteomes" id="UP000298663"/>
    </source>
</evidence>
<evidence type="ECO:0000259" key="4">
    <source>
        <dbReference type="PROSITE" id="PS51034"/>
    </source>
</evidence>
<protein>
    <recommendedName>
        <fullName evidence="4">ZP domain-containing protein</fullName>
    </recommendedName>
</protein>
<evidence type="ECO:0000256" key="2">
    <source>
        <dbReference type="ARBA" id="ARBA00022729"/>
    </source>
</evidence>
<dbReference type="OrthoDB" id="10068552at2759"/>
<dbReference type="InterPro" id="IPR056953">
    <property type="entry name" value="CUT_N"/>
</dbReference>
<dbReference type="InterPro" id="IPR051962">
    <property type="entry name" value="Cuticlin"/>
</dbReference>
<organism evidence="5 6">
    <name type="scientific">Steinernema carpocapsae</name>
    <name type="common">Entomopathogenic nematode</name>
    <dbReference type="NCBI Taxonomy" id="34508"/>
    <lineage>
        <taxon>Eukaryota</taxon>
        <taxon>Metazoa</taxon>
        <taxon>Ecdysozoa</taxon>
        <taxon>Nematoda</taxon>
        <taxon>Chromadorea</taxon>
        <taxon>Rhabditida</taxon>
        <taxon>Tylenchina</taxon>
        <taxon>Panagrolaimomorpha</taxon>
        <taxon>Strongyloidoidea</taxon>
        <taxon>Steinernematidae</taxon>
        <taxon>Steinernema</taxon>
    </lineage>
</organism>
<dbReference type="PANTHER" id="PTHR22907:SF12">
    <property type="entry name" value="ZP DOMAIN-CONTAINING PROTEIN"/>
    <property type="match status" value="1"/>
</dbReference>
<keyword evidence="1" id="KW-0193">Cuticle</keyword>
<dbReference type="InterPro" id="IPR001507">
    <property type="entry name" value="ZP_dom"/>
</dbReference>
<dbReference type="Pfam" id="PF25057">
    <property type="entry name" value="CUT_N"/>
    <property type="match status" value="1"/>
</dbReference>
<dbReference type="PROSITE" id="PS51034">
    <property type="entry name" value="ZP_2"/>
    <property type="match status" value="1"/>
</dbReference>
<dbReference type="GO" id="GO:0042302">
    <property type="term" value="F:structural constituent of cuticle"/>
    <property type="evidence" value="ECO:0007669"/>
    <property type="project" value="UniProtKB-KW"/>
</dbReference>
<comment type="caution">
    <text evidence="5">The sequence shown here is derived from an EMBL/GenBank/DDBJ whole genome shotgun (WGS) entry which is preliminary data.</text>
</comment>
<feature type="signal peptide" evidence="3">
    <location>
        <begin position="1"/>
        <end position="34"/>
    </location>
</feature>
<reference evidence="5 6" key="2">
    <citation type="journal article" date="2019" name="G3 (Bethesda)">
        <title>Hybrid Assembly of the Genome of the Entomopathogenic Nematode Steinernema carpocapsae Identifies the X-Chromosome.</title>
        <authorList>
            <person name="Serra L."/>
            <person name="Macchietto M."/>
            <person name="Macias-Munoz A."/>
            <person name="McGill C.J."/>
            <person name="Rodriguez I.M."/>
            <person name="Rodriguez B."/>
            <person name="Murad R."/>
            <person name="Mortazavi A."/>
        </authorList>
    </citation>
    <scope>NUCLEOTIDE SEQUENCE [LARGE SCALE GENOMIC DNA]</scope>
    <source>
        <strain evidence="5 6">ALL</strain>
    </source>
</reference>
<reference evidence="5 6" key="1">
    <citation type="journal article" date="2015" name="Genome Biol.">
        <title>Comparative genomics of Steinernema reveals deeply conserved gene regulatory networks.</title>
        <authorList>
            <person name="Dillman A.R."/>
            <person name="Macchietto M."/>
            <person name="Porter C.F."/>
            <person name="Rogers A."/>
            <person name="Williams B."/>
            <person name="Antoshechkin I."/>
            <person name="Lee M.M."/>
            <person name="Goodwin Z."/>
            <person name="Lu X."/>
            <person name="Lewis E.E."/>
            <person name="Goodrich-Blair H."/>
            <person name="Stock S.P."/>
            <person name="Adams B.J."/>
            <person name="Sternberg P.W."/>
            <person name="Mortazavi A."/>
        </authorList>
    </citation>
    <scope>NUCLEOTIDE SEQUENCE [LARGE SCALE GENOMIC DNA]</scope>
    <source>
        <strain evidence="5 6">ALL</strain>
    </source>
</reference>
<evidence type="ECO:0000256" key="1">
    <source>
        <dbReference type="ARBA" id="ARBA00022460"/>
    </source>
</evidence>
<dbReference type="Proteomes" id="UP000298663">
    <property type="component" value="Unassembled WGS sequence"/>
</dbReference>
<evidence type="ECO:0000313" key="5">
    <source>
        <dbReference type="EMBL" id="TKR93866.1"/>
    </source>
</evidence>
<dbReference type="PANTHER" id="PTHR22907">
    <property type="entry name" value="GH04558P"/>
    <property type="match status" value="1"/>
</dbReference>
<keyword evidence="6" id="KW-1185">Reference proteome</keyword>
<dbReference type="EMBL" id="AZBU02000002">
    <property type="protein sequence ID" value="TKR93866.1"/>
    <property type="molecule type" value="Genomic_DNA"/>
</dbReference>
<keyword evidence="2 3" id="KW-0732">Signal</keyword>
<gene>
    <name evidence="5" type="ORF">L596_008242</name>
</gene>
<dbReference type="AlphaFoldDB" id="A0A4U5PC56"/>